<organism evidence="1 2">
    <name type="scientific">Chitinivorax tropicus</name>
    <dbReference type="NCBI Taxonomy" id="714531"/>
    <lineage>
        <taxon>Bacteria</taxon>
        <taxon>Pseudomonadati</taxon>
        <taxon>Pseudomonadota</taxon>
        <taxon>Betaproteobacteria</taxon>
        <taxon>Chitinivorax</taxon>
    </lineage>
</organism>
<dbReference type="RefSeq" id="WP_184041973.1">
    <property type="nucleotide sequence ID" value="NZ_JACHHY010000053.1"/>
</dbReference>
<dbReference type="Proteomes" id="UP000575898">
    <property type="component" value="Unassembled WGS sequence"/>
</dbReference>
<proteinExistence type="predicted"/>
<accession>A0A840MUX0</accession>
<evidence type="ECO:0000313" key="2">
    <source>
        <dbReference type="Proteomes" id="UP000575898"/>
    </source>
</evidence>
<reference evidence="1 2" key="1">
    <citation type="submission" date="2020-08" db="EMBL/GenBank/DDBJ databases">
        <title>Genomic Encyclopedia of Type Strains, Phase IV (KMG-IV): sequencing the most valuable type-strain genomes for metagenomic binning, comparative biology and taxonomic classification.</title>
        <authorList>
            <person name="Goeker M."/>
        </authorList>
    </citation>
    <scope>NUCLEOTIDE SEQUENCE [LARGE SCALE GENOMIC DNA]</scope>
    <source>
        <strain evidence="1 2">DSM 27165</strain>
    </source>
</reference>
<evidence type="ECO:0000313" key="1">
    <source>
        <dbReference type="EMBL" id="MBB5020602.1"/>
    </source>
</evidence>
<gene>
    <name evidence="1" type="ORF">HNQ59_003927</name>
</gene>
<keyword evidence="2" id="KW-1185">Reference proteome</keyword>
<protein>
    <submittedName>
        <fullName evidence="1">Uncharacterized protein</fullName>
    </submittedName>
</protein>
<dbReference type="EMBL" id="JACHHY010000053">
    <property type="protein sequence ID" value="MBB5020602.1"/>
    <property type="molecule type" value="Genomic_DNA"/>
</dbReference>
<comment type="caution">
    <text evidence="1">The sequence shown here is derived from an EMBL/GenBank/DDBJ whole genome shotgun (WGS) entry which is preliminary data.</text>
</comment>
<name>A0A840MUX0_9PROT</name>
<sequence length="126" mass="14139">MKQEKGPQGASHAFANLPGSLAGHFTIRDFDDQPIAGQPYVIKTGNQRQFWGIADQDGKTITIPTAAAEDLTLHIDERRIWNPDSFKADGDAMDMSDLYGEASDEMRLWIDVEKELYDAEDHDDEI</sequence>
<dbReference type="AlphaFoldDB" id="A0A840MUX0"/>